<dbReference type="InterPro" id="IPR041657">
    <property type="entry name" value="HTH_17"/>
</dbReference>
<protein>
    <submittedName>
        <fullName evidence="2">DNA-binding transcriptional regulator AlpA</fullName>
    </submittedName>
</protein>
<dbReference type="Proteomes" id="UP001240984">
    <property type="component" value="Unassembled WGS sequence"/>
</dbReference>
<organism evidence="2 3">
    <name type="scientific">Catenuloplanes nepalensis</name>
    <dbReference type="NCBI Taxonomy" id="587533"/>
    <lineage>
        <taxon>Bacteria</taxon>
        <taxon>Bacillati</taxon>
        <taxon>Actinomycetota</taxon>
        <taxon>Actinomycetes</taxon>
        <taxon>Micromonosporales</taxon>
        <taxon>Micromonosporaceae</taxon>
        <taxon>Catenuloplanes</taxon>
    </lineage>
</organism>
<gene>
    <name evidence="2" type="ORF">J2S43_005957</name>
</gene>
<sequence length="63" mass="7470">MATSRAHLTVVEFCEEVGIGRSTFYDWRTKDRAPRCIKLPNGELRIRRTEYERWLDALEERAA</sequence>
<dbReference type="SUPFAM" id="SSF46955">
    <property type="entry name" value="Putative DNA-binding domain"/>
    <property type="match status" value="1"/>
</dbReference>
<evidence type="ECO:0000259" key="1">
    <source>
        <dbReference type="Pfam" id="PF12728"/>
    </source>
</evidence>
<dbReference type="RefSeq" id="WP_306834796.1">
    <property type="nucleotide sequence ID" value="NZ_JAUSRA010000001.1"/>
</dbReference>
<comment type="caution">
    <text evidence="2">The sequence shown here is derived from an EMBL/GenBank/DDBJ whole genome shotgun (WGS) entry which is preliminary data.</text>
</comment>
<feature type="domain" description="Helix-turn-helix" evidence="1">
    <location>
        <begin position="8"/>
        <end position="56"/>
    </location>
</feature>
<reference evidence="2 3" key="1">
    <citation type="submission" date="2023-07" db="EMBL/GenBank/DDBJ databases">
        <title>Sequencing the genomes of 1000 actinobacteria strains.</title>
        <authorList>
            <person name="Klenk H.-P."/>
        </authorList>
    </citation>
    <scope>NUCLEOTIDE SEQUENCE [LARGE SCALE GENOMIC DNA]</scope>
    <source>
        <strain evidence="2 3">DSM 44710</strain>
    </source>
</reference>
<dbReference type="Gene3D" id="1.10.10.60">
    <property type="entry name" value="Homeodomain-like"/>
    <property type="match status" value="1"/>
</dbReference>
<dbReference type="Pfam" id="PF12728">
    <property type="entry name" value="HTH_17"/>
    <property type="match status" value="1"/>
</dbReference>
<evidence type="ECO:0000313" key="3">
    <source>
        <dbReference type="Proteomes" id="UP001240984"/>
    </source>
</evidence>
<name>A0ABT9N1H2_9ACTN</name>
<keyword evidence="2" id="KW-0238">DNA-binding</keyword>
<dbReference type="InterPro" id="IPR009061">
    <property type="entry name" value="DNA-bd_dom_put_sf"/>
</dbReference>
<keyword evidence="3" id="KW-1185">Reference proteome</keyword>
<proteinExistence type="predicted"/>
<accession>A0ABT9N1H2</accession>
<dbReference type="EMBL" id="JAUSRA010000001">
    <property type="protein sequence ID" value="MDP9797445.1"/>
    <property type="molecule type" value="Genomic_DNA"/>
</dbReference>
<evidence type="ECO:0000313" key="2">
    <source>
        <dbReference type="EMBL" id="MDP9797445.1"/>
    </source>
</evidence>
<dbReference type="GO" id="GO:0003677">
    <property type="term" value="F:DNA binding"/>
    <property type="evidence" value="ECO:0007669"/>
    <property type="project" value="UniProtKB-KW"/>
</dbReference>